<feature type="compositionally biased region" description="Polar residues" evidence="1">
    <location>
        <begin position="391"/>
        <end position="400"/>
    </location>
</feature>
<dbReference type="AlphaFoldDB" id="A0AA38VPR6"/>
<feature type="region of interest" description="Disordered" evidence="1">
    <location>
        <begin position="76"/>
        <end position="111"/>
    </location>
</feature>
<sequence length="986" mass="106080">MPKFTFPLPHRRHKQEPPPLTISAPLSKVQKILGTDDLSKDSPTLPEDQSRHWETFSNSGVSGISISVSESSASHVGSYKNTGLAPADGREHRTARSRTGRGAGWEQESEIIPRIMRSMHDGGSRTTGRTIGDELADITSDASSLRRQQSSSTIVSFYDKSKVPLSISQQTSSSAMAKGLPEKASALLDMEGASSQAKSRKKPAKLDLTHLLPRSKFAASLTPTDKPSRGLVLGLDVLTKSPSVMSSLSPDFPHMPEPNERRLRKKLTKESLRSQRSAFLEPSDAILSRQRVTNEAAGLHSLYEHYENLTLRDAADTEELVESRVPAKQQAKPEIMPSPSMTTALPTSFSLQTVSSKGSSVGTSGRTDTPLTSNLSPPSVISPPTTDCAASISSRNTRTSKASKRTDQSFTDLDLQVNSVLSLSSDSEDDFPEPPRTAVSVPDDSRRSNSLTPSDSLRPQTSRSANARSHKDENSHSRPSSQTSVPRAKQYLTIPPRSQPIAKAAPPPIATRTSSLATTGRTNSITTNATRSTKSSKPASPSSRASSRLSMQSTSTTQSIACNLKPPSRPSSQVPSAPEVRSVTMVPAYQSSHSAQQHPYHSHPRRRSSSRASGASSRASLVTPPLSPTSVEFYLRSAHGSILEFDSLQAPSEEQPAGPARQSGSADGRFMAVTKQEEMLLAALRMRRAHMRDSLTESEQQERSDSRLSVLSEQQQQLQKTSARSSSSTATIRESSAAPRSSSRAGSQPPAPSHSGGPTHSRRSATGSNPTTTPRPQRQQQQQQQHPDKRERILMYLDRPVDGVHALDAAEPSPDLSDFMDFDDGSDGVEDFPLPHSTSEPLKRSSSRASRGSPGWAAAAPMKLSPRTYLSPSRNSGGGGIASSGFPVPPRGRPDSTPISPKTLPRKMALMEDDVPARILETPLEGVEGDDGADSLREGAASGMPRPDSPLESEVQLPLPRKKAVRISAVGQLSMGVEAGWWDDRG</sequence>
<feature type="compositionally biased region" description="Basic and acidic residues" evidence="1">
    <location>
        <begin position="691"/>
        <end position="706"/>
    </location>
</feature>
<name>A0AA38VPR6_9PEZI</name>
<feature type="region of interest" description="Disordered" evidence="1">
    <location>
        <begin position="807"/>
        <end position="908"/>
    </location>
</feature>
<reference evidence="2" key="1">
    <citation type="submission" date="2022-07" db="EMBL/GenBank/DDBJ databases">
        <title>Fungi with potential for degradation of polypropylene.</title>
        <authorList>
            <person name="Gostincar C."/>
        </authorList>
    </citation>
    <scope>NUCLEOTIDE SEQUENCE</scope>
    <source>
        <strain evidence="2">EXF-13308</strain>
    </source>
</reference>
<organism evidence="2 3">
    <name type="scientific">Pleurostoma richardsiae</name>
    <dbReference type="NCBI Taxonomy" id="41990"/>
    <lineage>
        <taxon>Eukaryota</taxon>
        <taxon>Fungi</taxon>
        <taxon>Dikarya</taxon>
        <taxon>Ascomycota</taxon>
        <taxon>Pezizomycotina</taxon>
        <taxon>Sordariomycetes</taxon>
        <taxon>Sordariomycetidae</taxon>
        <taxon>Calosphaeriales</taxon>
        <taxon>Pleurostomataceae</taxon>
        <taxon>Pleurostoma</taxon>
    </lineage>
</organism>
<feature type="region of interest" description="Disordered" evidence="1">
    <location>
        <begin position="923"/>
        <end position="956"/>
    </location>
</feature>
<feature type="compositionally biased region" description="Low complexity" evidence="1">
    <location>
        <begin position="770"/>
        <end position="785"/>
    </location>
</feature>
<feature type="compositionally biased region" description="Low complexity" evidence="1">
    <location>
        <begin position="707"/>
        <end position="748"/>
    </location>
</feature>
<feature type="compositionally biased region" description="Acidic residues" evidence="1">
    <location>
        <begin position="818"/>
        <end position="830"/>
    </location>
</feature>
<evidence type="ECO:0000313" key="3">
    <source>
        <dbReference type="Proteomes" id="UP001174694"/>
    </source>
</evidence>
<protein>
    <submittedName>
        <fullName evidence="2">Uncharacterized protein</fullName>
    </submittedName>
</protein>
<feature type="compositionally biased region" description="Polar residues" evidence="1">
    <location>
        <begin position="448"/>
        <end position="467"/>
    </location>
</feature>
<feature type="compositionally biased region" description="Low complexity" evidence="1">
    <location>
        <begin position="530"/>
        <end position="559"/>
    </location>
</feature>
<feature type="region of interest" description="Disordered" evidence="1">
    <location>
        <begin position="691"/>
        <end position="788"/>
    </location>
</feature>
<feature type="region of interest" description="Disordered" evidence="1">
    <location>
        <begin position="423"/>
        <end position="626"/>
    </location>
</feature>
<keyword evidence="3" id="KW-1185">Reference proteome</keyword>
<feature type="compositionally biased region" description="Low complexity" evidence="1">
    <location>
        <begin position="610"/>
        <end position="620"/>
    </location>
</feature>
<feature type="compositionally biased region" description="Low complexity" evidence="1">
    <location>
        <begin position="353"/>
        <end position="365"/>
    </location>
</feature>
<proteinExistence type="predicted"/>
<feature type="compositionally biased region" description="Polar residues" evidence="1">
    <location>
        <begin position="511"/>
        <end position="529"/>
    </location>
</feature>
<feature type="region of interest" description="Disordered" evidence="1">
    <location>
        <begin position="320"/>
        <end position="407"/>
    </location>
</feature>
<gene>
    <name evidence="2" type="ORF">NKR23_g6072</name>
</gene>
<dbReference type="EMBL" id="JANBVO010000017">
    <property type="protein sequence ID" value="KAJ9144162.1"/>
    <property type="molecule type" value="Genomic_DNA"/>
</dbReference>
<evidence type="ECO:0000256" key="1">
    <source>
        <dbReference type="SAM" id="MobiDB-lite"/>
    </source>
</evidence>
<feature type="compositionally biased region" description="Low complexity" evidence="1">
    <location>
        <begin position="847"/>
        <end position="861"/>
    </location>
</feature>
<dbReference type="Proteomes" id="UP001174694">
    <property type="component" value="Unassembled WGS sequence"/>
</dbReference>
<accession>A0AA38VPR6</accession>
<feature type="compositionally biased region" description="Polar residues" evidence="1">
    <location>
        <begin position="339"/>
        <end position="352"/>
    </location>
</feature>
<evidence type="ECO:0000313" key="2">
    <source>
        <dbReference type="EMBL" id="KAJ9144162.1"/>
    </source>
</evidence>
<feature type="compositionally biased region" description="Polar residues" evidence="1">
    <location>
        <begin position="366"/>
        <end position="385"/>
    </location>
</feature>
<feature type="compositionally biased region" description="Polar residues" evidence="1">
    <location>
        <begin position="589"/>
        <end position="599"/>
    </location>
</feature>
<feature type="region of interest" description="Disordered" evidence="1">
    <location>
        <begin position="1"/>
        <end position="59"/>
    </location>
</feature>
<comment type="caution">
    <text evidence="2">The sequence shown here is derived from an EMBL/GenBank/DDBJ whole genome shotgun (WGS) entry which is preliminary data.</text>
</comment>
<feature type="compositionally biased region" description="Basic residues" evidence="1">
    <location>
        <begin position="600"/>
        <end position="609"/>
    </location>
</feature>